<sequence length="315" mass="35121">MSQNIIEYLRESSINNLFSANGFNTAWPTWKTKINSLAPTPTQHQILALGDSLKEIFYTTNMSSSRSQSDVSGGGANWEALVCWYLNLCLIGRRTVVIKHSKKLIPEPISNAITVNYGSFISNTESDLIALTFPNKANYTIDKESICISDTNGTTVPLHKIKNSKYNLLPVLNALAAEDFKEIEIHIIQCKTNWNDNAQIPMLWDMIYSAKAFRSGITIGREGYSIVDAKAFTYSFVTVPTVKLDKIASTSVAVQRVRNITGGNYWGLPTKSGIASSIKEMLDRNLRTGETVNHLSTIKNEISKLSADYTYFRLL</sequence>
<dbReference type="AlphaFoldDB" id="A0A1I6LSD6"/>
<dbReference type="OrthoDB" id="9801123at2"/>
<reference evidence="1 2" key="1">
    <citation type="submission" date="2016-10" db="EMBL/GenBank/DDBJ databases">
        <authorList>
            <person name="de Groot N.N."/>
        </authorList>
    </citation>
    <scope>NUCLEOTIDE SEQUENCE [LARGE SCALE GENOMIC DNA]</scope>
    <source>
        <strain evidence="1 2">743A</strain>
    </source>
</reference>
<dbReference type="Proteomes" id="UP000199659">
    <property type="component" value="Unassembled WGS sequence"/>
</dbReference>
<dbReference type="STRING" id="37658.SAMN05661086_03520"/>
<gene>
    <name evidence="1" type="ORF">SAMN05661086_03520</name>
</gene>
<keyword evidence="2" id="KW-1185">Reference proteome</keyword>
<evidence type="ECO:0000313" key="1">
    <source>
        <dbReference type="EMBL" id="SFS06200.1"/>
    </source>
</evidence>
<dbReference type="RefSeq" id="WP_092563905.1">
    <property type="nucleotide sequence ID" value="NZ_FOYZ01000020.1"/>
</dbReference>
<proteinExistence type="predicted"/>
<name>A0A1I6LSD6_9FIRM</name>
<evidence type="ECO:0000313" key="2">
    <source>
        <dbReference type="Proteomes" id="UP000199659"/>
    </source>
</evidence>
<organism evidence="1 2">
    <name type="scientific">Anaeromicropila populeti</name>
    <dbReference type="NCBI Taxonomy" id="37658"/>
    <lineage>
        <taxon>Bacteria</taxon>
        <taxon>Bacillati</taxon>
        <taxon>Bacillota</taxon>
        <taxon>Clostridia</taxon>
        <taxon>Lachnospirales</taxon>
        <taxon>Lachnospiraceae</taxon>
        <taxon>Anaeromicropila</taxon>
    </lineage>
</organism>
<accession>A0A1I6LSD6</accession>
<dbReference type="EMBL" id="FOYZ01000020">
    <property type="protein sequence ID" value="SFS06200.1"/>
    <property type="molecule type" value="Genomic_DNA"/>
</dbReference>
<protein>
    <submittedName>
        <fullName evidence="1">Uncharacterized protein</fullName>
    </submittedName>
</protein>